<dbReference type="Proteomes" id="UP000054538">
    <property type="component" value="Unassembled WGS sequence"/>
</dbReference>
<reference evidence="2" key="2">
    <citation type="submission" date="2015-01" db="EMBL/GenBank/DDBJ databases">
        <title>Evolutionary Origins and Diversification of the Mycorrhizal Mutualists.</title>
        <authorList>
            <consortium name="DOE Joint Genome Institute"/>
            <consortium name="Mycorrhizal Genomics Consortium"/>
            <person name="Kohler A."/>
            <person name="Kuo A."/>
            <person name="Nagy L.G."/>
            <person name="Floudas D."/>
            <person name="Copeland A."/>
            <person name="Barry K.W."/>
            <person name="Cichocki N."/>
            <person name="Veneault-Fourrey C."/>
            <person name="LaButti K."/>
            <person name="Lindquist E.A."/>
            <person name="Lipzen A."/>
            <person name="Lundell T."/>
            <person name="Morin E."/>
            <person name="Murat C."/>
            <person name="Riley R."/>
            <person name="Ohm R."/>
            <person name="Sun H."/>
            <person name="Tunlid A."/>
            <person name="Henrissat B."/>
            <person name="Grigoriev I.V."/>
            <person name="Hibbett D.S."/>
            <person name="Martin F."/>
        </authorList>
    </citation>
    <scope>NUCLEOTIDE SEQUENCE [LARGE SCALE GENOMIC DNA]</scope>
    <source>
        <strain evidence="2">Ve08.2h10</strain>
    </source>
</reference>
<dbReference type="EMBL" id="KN825344">
    <property type="protein sequence ID" value="KIK91819.1"/>
    <property type="molecule type" value="Genomic_DNA"/>
</dbReference>
<dbReference type="HOGENOM" id="CLU_1669965_0_0_1"/>
<name>A0A0D0DYP0_9AGAM</name>
<dbReference type="STRING" id="930991.A0A0D0DYP0"/>
<dbReference type="AlphaFoldDB" id="A0A0D0DYP0"/>
<dbReference type="OrthoDB" id="3234349at2759"/>
<organism evidence="1 2">
    <name type="scientific">Paxillus rubicundulus Ve08.2h10</name>
    <dbReference type="NCBI Taxonomy" id="930991"/>
    <lineage>
        <taxon>Eukaryota</taxon>
        <taxon>Fungi</taxon>
        <taxon>Dikarya</taxon>
        <taxon>Basidiomycota</taxon>
        <taxon>Agaricomycotina</taxon>
        <taxon>Agaricomycetes</taxon>
        <taxon>Agaricomycetidae</taxon>
        <taxon>Boletales</taxon>
        <taxon>Paxilineae</taxon>
        <taxon>Paxillaceae</taxon>
        <taxon>Paxillus</taxon>
    </lineage>
</organism>
<keyword evidence="2" id="KW-1185">Reference proteome</keyword>
<protein>
    <submittedName>
        <fullName evidence="1">Uncharacterized protein</fullName>
    </submittedName>
</protein>
<accession>A0A0D0DYP0</accession>
<reference evidence="1 2" key="1">
    <citation type="submission" date="2014-04" db="EMBL/GenBank/DDBJ databases">
        <authorList>
            <consortium name="DOE Joint Genome Institute"/>
            <person name="Kuo A."/>
            <person name="Kohler A."/>
            <person name="Jargeat P."/>
            <person name="Nagy L.G."/>
            <person name="Floudas D."/>
            <person name="Copeland A."/>
            <person name="Barry K.W."/>
            <person name="Cichocki N."/>
            <person name="Veneault-Fourrey C."/>
            <person name="LaButti K."/>
            <person name="Lindquist E.A."/>
            <person name="Lipzen A."/>
            <person name="Lundell T."/>
            <person name="Morin E."/>
            <person name="Murat C."/>
            <person name="Sun H."/>
            <person name="Tunlid A."/>
            <person name="Henrissat B."/>
            <person name="Grigoriev I.V."/>
            <person name="Hibbett D.S."/>
            <person name="Martin F."/>
            <person name="Nordberg H.P."/>
            <person name="Cantor M.N."/>
            <person name="Hua S.X."/>
        </authorList>
    </citation>
    <scope>NUCLEOTIDE SEQUENCE [LARGE SCALE GENOMIC DNA]</scope>
    <source>
        <strain evidence="1 2">Ve08.2h10</strain>
    </source>
</reference>
<dbReference type="InParanoid" id="A0A0D0DYP0"/>
<evidence type="ECO:0000313" key="1">
    <source>
        <dbReference type="EMBL" id="KIK91819.1"/>
    </source>
</evidence>
<gene>
    <name evidence="1" type="ORF">PAXRUDRAFT_34792</name>
</gene>
<evidence type="ECO:0000313" key="2">
    <source>
        <dbReference type="Proteomes" id="UP000054538"/>
    </source>
</evidence>
<proteinExistence type="predicted"/>
<sequence length="158" mass="18529">MSQVTLLECCHFVSQICQGPCSDVVQSRLNSTPLTPYASYHAENLLMAFMTLAFFIIDNLLKLHKDEVIYRTLAYPQGIIFDHPTMCKMCEFADHGHNQASCPKSKVKKDKKGLQMERECREYFKKCGVWWTKLAWFPYFDFVWHIIIDPMHNLFLPQ</sequence>